<reference evidence="2 3" key="1">
    <citation type="submission" date="2021-01" db="EMBL/GenBank/DDBJ databases">
        <title>Whole genome shotgun sequence of Actinoplanes couchii NBRC 106145.</title>
        <authorList>
            <person name="Komaki H."/>
            <person name="Tamura T."/>
        </authorList>
    </citation>
    <scope>NUCLEOTIDE SEQUENCE [LARGE SCALE GENOMIC DNA]</scope>
    <source>
        <strain evidence="2 3">NBRC 106145</strain>
    </source>
</reference>
<proteinExistence type="predicted"/>
<organism evidence="2 3">
    <name type="scientific">Actinoplanes couchii</name>
    <dbReference type="NCBI Taxonomy" id="403638"/>
    <lineage>
        <taxon>Bacteria</taxon>
        <taxon>Bacillati</taxon>
        <taxon>Actinomycetota</taxon>
        <taxon>Actinomycetes</taxon>
        <taxon>Micromonosporales</taxon>
        <taxon>Micromonosporaceae</taxon>
        <taxon>Actinoplanes</taxon>
    </lineage>
</organism>
<comment type="caution">
    <text evidence="2">The sequence shown here is derived from an EMBL/GenBank/DDBJ whole genome shotgun (WGS) entry which is preliminary data.</text>
</comment>
<evidence type="ECO:0000313" key="3">
    <source>
        <dbReference type="Proteomes" id="UP000612282"/>
    </source>
</evidence>
<dbReference type="SUPFAM" id="SSF75011">
    <property type="entry name" value="3-carboxy-cis,cis-mucoante lactonizing enzyme"/>
    <property type="match status" value="1"/>
</dbReference>
<dbReference type="InterPro" id="IPR015943">
    <property type="entry name" value="WD40/YVTN_repeat-like_dom_sf"/>
</dbReference>
<dbReference type="EMBL" id="BOMG01000056">
    <property type="protein sequence ID" value="GID56237.1"/>
    <property type="molecule type" value="Genomic_DNA"/>
</dbReference>
<name>A0ABQ3XCJ6_9ACTN</name>
<feature type="chain" id="PRO_5046536885" evidence="1">
    <location>
        <begin position="31"/>
        <end position="669"/>
    </location>
</feature>
<dbReference type="Gene3D" id="2.130.10.10">
    <property type="entry name" value="YVTN repeat-like/Quinoprotein amine dehydrogenase"/>
    <property type="match status" value="1"/>
</dbReference>
<feature type="signal peptide" evidence="1">
    <location>
        <begin position="1"/>
        <end position="30"/>
    </location>
</feature>
<keyword evidence="1" id="KW-0732">Signal</keyword>
<gene>
    <name evidence="2" type="ORF">Aco03nite_046410</name>
</gene>
<dbReference type="Proteomes" id="UP000612282">
    <property type="component" value="Unassembled WGS sequence"/>
</dbReference>
<accession>A0ABQ3XCJ6</accession>
<sequence>MRILRSVFAASVLIGATAAVVGTAAGPASADTFTDLSIGSFGDIVVDPVRKRVFISDPKAGAVVATDYRGKQVGRISGLAGVRRLAISADSSRVYAALYGEHEIVSIATGPVTVADRHPVGADRWPTSVAPVGDKIWFSFADATHDSANGNLAALDPATDVITERDESADGIHLDRLPDIYANPANPGLLGVTGLLNNTPLAVFDVSSGVPELKARGSNFVSGEDGAMTADGTQFLTAGRYPVRLAVPGDTAVPLLDSSSADYNAVDTAADGRYTIGVGDRVWIYPARAGAGWAGYEQLFELGDWALAARGLAWQPGGTHIFAVAGEEMRLGGTPSRFRFFTLNDPDSEIPDRVVRVNYSGGSGDTARRGEPVTINPFFAANEGYVPTGSDITVTRFDTASPKGRSLGIWKTDSRGQISVTDIPPVGGDVRYRFDFARYGRWMAATGEYTVHVPRNETQLELPEEYDFTEYAYGTTIDVVATLGPTYQNRIVELWADPYGSDQPARLLKKGAVDGKGRISAKLRLTRTTVVSARFAGDTWSTPVTFTSTLPTKVAASTKLSRHHKTAKIGKTTYRYFRKSKNPLITQTMTANPGRKVRTTIQVWSGGEWKLWSARYTKLSSAGKASFTFVTGAKVGKKFRVRAEYVPGKSGDSRNTDTAGSWSYFTYTK</sequence>
<evidence type="ECO:0000256" key="1">
    <source>
        <dbReference type="SAM" id="SignalP"/>
    </source>
</evidence>
<evidence type="ECO:0000313" key="2">
    <source>
        <dbReference type="EMBL" id="GID56237.1"/>
    </source>
</evidence>
<keyword evidence="3" id="KW-1185">Reference proteome</keyword>
<protein>
    <submittedName>
        <fullName evidence="2">Uncharacterized protein</fullName>
    </submittedName>
</protein>
<dbReference type="RefSeq" id="WP_203797737.1">
    <property type="nucleotide sequence ID" value="NZ_BAAAQE010000027.1"/>
</dbReference>